<gene>
    <name evidence="1" type="ORF">M9H77_22765</name>
</gene>
<comment type="caution">
    <text evidence="1">The sequence shown here is derived from an EMBL/GenBank/DDBJ whole genome shotgun (WGS) entry which is preliminary data.</text>
</comment>
<evidence type="ECO:0000313" key="1">
    <source>
        <dbReference type="EMBL" id="KAI5663442.1"/>
    </source>
</evidence>
<protein>
    <submittedName>
        <fullName evidence="1">Uncharacterized protein</fullName>
    </submittedName>
</protein>
<proteinExistence type="predicted"/>
<evidence type="ECO:0000313" key="2">
    <source>
        <dbReference type="Proteomes" id="UP001060085"/>
    </source>
</evidence>
<sequence length="272" mass="29950">MPRGQDRRSLLRGEAPIPSQVTLLSPSMAKQPIAIYSISNPLLYQPTVSGLDLSTSLLLPLSGPLRVGYENPREATSRIVCAHCHLANKPVDIKVPQAIYCLNKKNILVIGPVPGQKYSEITFPILPPTLLLKKMFSLLKVSYIRRREQGKGSDISDESKSNNTVYNATTAGIGREGFEKTIADLDGCQVVDIILPGPELLVLEVESMKLDQPLTSNPNVGKFGHGDVEIVLQDPSRVQGLLFFLASVILAQIFFVLKKKQFEKVQLAEMNF</sequence>
<dbReference type="Proteomes" id="UP001060085">
    <property type="component" value="Linkage Group LG05"/>
</dbReference>
<reference evidence="2" key="1">
    <citation type="journal article" date="2023" name="Nat. Plants">
        <title>Single-cell RNA sequencing provides a high-resolution roadmap for understanding the multicellular compartmentation of specialized metabolism.</title>
        <authorList>
            <person name="Sun S."/>
            <person name="Shen X."/>
            <person name="Li Y."/>
            <person name="Li Y."/>
            <person name="Wang S."/>
            <person name="Li R."/>
            <person name="Zhang H."/>
            <person name="Shen G."/>
            <person name="Guo B."/>
            <person name="Wei J."/>
            <person name="Xu J."/>
            <person name="St-Pierre B."/>
            <person name="Chen S."/>
            <person name="Sun C."/>
        </authorList>
    </citation>
    <scope>NUCLEOTIDE SEQUENCE [LARGE SCALE GENOMIC DNA]</scope>
</reference>
<dbReference type="EMBL" id="CM044705">
    <property type="protein sequence ID" value="KAI5663442.1"/>
    <property type="molecule type" value="Genomic_DNA"/>
</dbReference>
<keyword evidence="2" id="KW-1185">Reference proteome</keyword>
<accession>A0ACC0ASM8</accession>
<organism evidence="1 2">
    <name type="scientific">Catharanthus roseus</name>
    <name type="common">Madagascar periwinkle</name>
    <name type="synonym">Vinca rosea</name>
    <dbReference type="NCBI Taxonomy" id="4058"/>
    <lineage>
        <taxon>Eukaryota</taxon>
        <taxon>Viridiplantae</taxon>
        <taxon>Streptophyta</taxon>
        <taxon>Embryophyta</taxon>
        <taxon>Tracheophyta</taxon>
        <taxon>Spermatophyta</taxon>
        <taxon>Magnoliopsida</taxon>
        <taxon>eudicotyledons</taxon>
        <taxon>Gunneridae</taxon>
        <taxon>Pentapetalae</taxon>
        <taxon>asterids</taxon>
        <taxon>lamiids</taxon>
        <taxon>Gentianales</taxon>
        <taxon>Apocynaceae</taxon>
        <taxon>Rauvolfioideae</taxon>
        <taxon>Vinceae</taxon>
        <taxon>Catharanthinae</taxon>
        <taxon>Catharanthus</taxon>
    </lineage>
</organism>
<name>A0ACC0ASM8_CATRO</name>